<evidence type="ECO:0000313" key="1">
    <source>
        <dbReference type="EMBL" id="JAE15774.1"/>
    </source>
</evidence>
<dbReference type="EMBL" id="GBRH01182122">
    <property type="protein sequence ID" value="JAE15774.1"/>
    <property type="molecule type" value="Transcribed_RNA"/>
</dbReference>
<sequence>MLSWEHRNSKPNHLQASANILLSLTCLSLKPTKCLALYSRWNRRATLPLHDFLWI</sequence>
<dbReference type="AlphaFoldDB" id="A0A0A9FX29"/>
<organism evidence="1">
    <name type="scientific">Arundo donax</name>
    <name type="common">Giant reed</name>
    <name type="synonym">Donax arundinaceus</name>
    <dbReference type="NCBI Taxonomy" id="35708"/>
    <lineage>
        <taxon>Eukaryota</taxon>
        <taxon>Viridiplantae</taxon>
        <taxon>Streptophyta</taxon>
        <taxon>Embryophyta</taxon>
        <taxon>Tracheophyta</taxon>
        <taxon>Spermatophyta</taxon>
        <taxon>Magnoliopsida</taxon>
        <taxon>Liliopsida</taxon>
        <taxon>Poales</taxon>
        <taxon>Poaceae</taxon>
        <taxon>PACMAD clade</taxon>
        <taxon>Arundinoideae</taxon>
        <taxon>Arundineae</taxon>
        <taxon>Arundo</taxon>
    </lineage>
</organism>
<protein>
    <submittedName>
        <fullName evidence="1">Uncharacterized protein</fullName>
    </submittedName>
</protein>
<proteinExistence type="predicted"/>
<reference evidence="1" key="2">
    <citation type="journal article" date="2015" name="Data Brief">
        <title>Shoot transcriptome of the giant reed, Arundo donax.</title>
        <authorList>
            <person name="Barrero R.A."/>
            <person name="Guerrero F.D."/>
            <person name="Moolhuijzen P."/>
            <person name="Goolsby J.A."/>
            <person name="Tidwell J."/>
            <person name="Bellgard S.E."/>
            <person name="Bellgard M.I."/>
        </authorList>
    </citation>
    <scope>NUCLEOTIDE SEQUENCE</scope>
    <source>
        <tissue evidence="1">Shoot tissue taken approximately 20 cm above the soil surface</tissue>
    </source>
</reference>
<reference evidence="1" key="1">
    <citation type="submission" date="2014-09" db="EMBL/GenBank/DDBJ databases">
        <authorList>
            <person name="Magalhaes I.L.F."/>
            <person name="Oliveira U."/>
            <person name="Santos F.R."/>
            <person name="Vidigal T.H.D.A."/>
            <person name="Brescovit A.D."/>
            <person name="Santos A.J."/>
        </authorList>
    </citation>
    <scope>NUCLEOTIDE SEQUENCE</scope>
    <source>
        <tissue evidence="1">Shoot tissue taken approximately 20 cm above the soil surface</tissue>
    </source>
</reference>
<accession>A0A0A9FX29</accession>
<name>A0A0A9FX29_ARUDO</name>